<accession>A0A1I4AV63</accession>
<dbReference type="OrthoDB" id="2960345at2"/>
<name>A0A1I4AV63_HALDA</name>
<feature type="transmembrane region" description="Helical" evidence="1">
    <location>
        <begin position="42"/>
        <end position="63"/>
    </location>
</feature>
<dbReference type="AlphaFoldDB" id="A0A1I4AV63"/>
<evidence type="ECO:0000313" key="3">
    <source>
        <dbReference type="Proteomes" id="UP000183557"/>
    </source>
</evidence>
<dbReference type="EMBL" id="FOSB01000021">
    <property type="protein sequence ID" value="SFK59781.1"/>
    <property type="molecule type" value="Genomic_DNA"/>
</dbReference>
<evidence type="ECO:0000256" key="1">
    <source>
        <dbReference type="SAM" id="Phobius"/>
    </source>
</evidence>
<proteinExistence type="predicted"/>
<keyword evidence="3" id="KW-1185">Reference proteome</keyword>
<reference evidence="3" key="1">
    <citation type="submission" date="2016-10" db="EMBL/GenBank/DDBJ databases">
        <authorList>
            <person name="Varghese N."/>
            <person name="Submissions S."/>
        </authorList>
    </citation>
    <scope>NUCLEOTIDE SEQUENCE [LARGE SCALE GENOMIC DNA]</scope>
    <source>
        <strain evidence="3">CGMCC 1.3704</strain>
    </source>
</reference>
<evidence type="ECO:0000313" key="2">
    <source>
        <dbReference type="EMBL" id="SFK59781.1"/>
    </source>
</evidence>
<gene>
    <name evidence="2" type="ORF">SAMN04487936_1219</name>
</gene>
<keyword evidence="1" id="KW-0812">Transmembrane</keyword>
<dbReference type="Proteomes" id="UP000183557">
    <property type="component" value="Unassembled WGS sequence"/>
</dbReference>
<protein>
    <submittedName>
        <fullName evidence="2">Uncharacterized protein</fullName>
    </submittedName>
</protein>
<keyword evidence="1" id="KW-1133">Transmembrane helix</keyword>
<organism evidence="2 3">
    <name type="scientific">Halobacillus dabanensis</name>
    <dbReference type="NCBI Taxonomy" id="240302"/>
    <lineage>
        <taxon>Bacteria</taxon>
        <taxon>Bacillati</taxon>
        <taxon>Bacillota</taxon>
        <taxon>Bacilli</taxon>
        <taxon>Bacillales</taxon>
        <taxon>Bacillaceae</taxon>
        <taxon>Halobacillus</taxon>
    </lineage>
</organism>
<keyword evidence="1" id="KW-0472">Membrane</keyword>
<dbReference type="RefSeq" id="WP_075038359.1">
    <property type="nucleotide sequence ID" value="NZ_FOSB01000021.1"/>
</dbReference>
<sequence>MDHQRIKEAVNRKISEHPLFNDEDRKRFYESRRRKSLHWSPIFPKIMTAFLIFFLLTGSLYMYQDRFKDPATSHPDRIMEEPSAPIPEIDKEKTTIDKIEQIKSLVSDHPSKSKVDKLVEQLQGVEVQYNTSTEEEDGRTYESRDISYIFPVSTDSSLYDGPLPPEIDNFQNEEVEIAMDIEWVRENPDDSYILRNASLTYLSESGEELVEEMFTITAHPFEFRKVIGANEPVVMDDLVLQSIGRSLDKDPNSITKGDLLRLKNLTINASHLSGIYEVEEDREYFKAMQSLEVLKLNQAIIPGDLLKEVPYLDQATFIGPTLDDLSRVQEGLQTITYLNIINSSFRGNVEDILQLESLNIVRVDPAVVPNYEELQFEGIDVRW</sequence>